<accession>K2PKA0</accession>
<dbReference type="PRINTS" id="PR00038">
    <property type="entry name" value="HTHLUXR"/>
</dbReference>
<dbReference type="InterPro" id="IPR036388">
    <property type="entry name" value="WH-like_DNA-bd_sf"/>
</dbReference>
<dbReference type="STRING" id="721133.SAMN05216176_11088"/>
<dbReference type="PROSITE" id="PS50043">
    <property type="entry name" value="HTH_LUXR_2"/>
    <property type="match status" value="1"/>
</dbReference>
<evidence type="ECO:0000313" key="6">
    <source>
        <dbReference type="Proteomes" id="UP000007374"/>
    </source>
</evidence>
<dbReference type="OrthoDB" id="8349179at2"/>
<dbReference type="GO" id="GO:0006355">
    <property type="term" value="P:regulation of DNA-templated transcription"/>
    <property type="evidence" value="ECO:0007669"/>
    <property type="project" value="InterPro"/>
</dbReference>
<dbReference type="PANTHER" id="PTHR44688">
    <property type="entry name" value="DNA-BINDING TRANSCRIPTIONAL ACTIVATOR DEVR_DOSR"/>
    <property type="match status" value="1"/>
</dbReference>
<dbReference type="AlphaFoldDB" id="K2PKA0"/>
<dbReference type="Pfam" id="PF00196">
    <property type="entry name" value="GerE"/>
    <property type="match status" value="1"/>
</dbReference>
<name>K2PKA0_9HYPH</name>
<keyword evidence="1" id="KW-0805">Transcription regulation</keyword>
<dbReference type="SMART" id="SM00421">
    <property type="entry name" value="HTH_LUXR"/>
    <property type="match status" value="1"/>
</dbReference>
<keyword evidence="6" id="KW-1185">Reference proteome</keyword>
<gene>
    <name evidence="5" type="ORF">NA8A_15126</name>
</gene>
<dbReference type="CDD" id="cd06170">
    <property type="entry name" value="LuxR_C_like"/>
    <property type="match status" value="1"/>
</dbReference>
<keyword evidence="2" id="KW-0238">DNA-binding</keyword>
<evidence type="ECO:0000259" key="4">
    <source>
        <dbReference type="PROSITE" id="PS50043"/>
    </source>
</evidence>
<evidence type="ECO:0000256" key="3">
    <source>
        <dbReference type="ARBA" id="ARBA00023163"/>
    </source>
</evidence>
<dbReference type="PATRIC" id="fig|1231190.3.peg.3136"/>
<keyword evidence="3" id="KW-0804">Transcription</keyword>
<dbReference type="Proteomes" id="UP000007374">
    <property type="component" value="Unassembled WGS sequence"/>
</dbReference>
<dbReference type="eggNOG" id="COG2197">
    <property type="taxonomic scope" value="Bacteria"/>
</dbReference>
<dbReference type="PANTHER" id="PTHR44688:SF16">
    <property type="entry name" value="DNA-BINDING TRANSCRIPTIONAL ACTIVATOR DEVR_DOSR"/>
    <property type="match status" value="1"/>
</dbReference>
<dbReference type="GO" id="GO:0003677">
    <property type="term" value="F:DNA binding"/>
    <property type="evidence" value="ECO:0007669"/>
    <property type="project" value="UniProtKB-KW"/>
</dbReference>
<reference evidence="5 6" key="1">
    <citation type="journal article" date="2012" name="J. Bacteriol.">
        <title>Genome Sequence of Nitratireductor indicus Type Strain C115.</title>
        <authorList>
            <person name="Lai Q."/>
            <person name="Li G."/>
            <person name="Yu Z."/>
            <person name="Shao Z."/>
        </authorList>
    </citation>
    <scope>NUCLEOTIDE SEQUENCE [LARGE SCALE GENOMIC DNA]</scope>
    <source>
        <strain evidence="5 6">C115</strain>
    </source>
</reference>
<sequence length="219" mass="23452">MPDNETLEDAVDDLRNIAQEIGAMRFSLCLADKHGNKEVNSFLCGSASPSDAPQASPSCEELPARILDRLGDIAHPVQWGEISGGTTTVENVSAPGGEAGILFPVSNEQRRYGAVIFAGDDIDLAENELAGLHRRCYRIFSCAVRHEPEPEGKAPPAISKRELQCLKLSANGLTSEEIAKRVGLSVHTANQYLASATQKLNAVNRVHAVAKALRAGLID</sequence>
<dbReference type="EMBL" id="AMSI01000010">
    <property type="protein sequence ID" value="EKF41552.1"/>
    <property type="molecule type" value="Genomic_DNA"/>
</dbReference>
<dbReference type="Gene3D" id="1.10.10.10">
    <property type="entry name" value="Winged helix-like DNA-binding domain superfamily/Winged helix DNA-binding domain"/>
    <property type="match status" value="1"/>
</dbReference>
<proteinExistence type="predicted"/>
<feature type="domain" description="HTH luxR-type" evidence="4">
    <location>
        <begin position="151"/>
        <end position="216"/>
    </location>
</feature>
<comment type="caution">
    <text evidence="5">The sequence shown here is derived from an EMBL/GenBank/DDBJ whole genome shotgun (WGS) entry which is preliminary data.</text>
</comment>
<dbReference type="SUPFAM" id="SSF46894">
    <property type="entry name" value="C-terminal effector domain of the bipartite response regulators"/>
    <property type="match status" value="1"/>
</dbReference>
<dbReference type="InterPro" id="IPR016032">
    <property type="entry name" value="Sig_transdc_resp-reg_C-effctor"/>
</dbReference>
<protein>
    <submittedName>
        <fullName evidence="5">LuxR family transcriptional regulator</fullName>
    </submittedName>
</protein>
<evidence type="ECO:0000256" key="1">
    <source>
        <dbReference type="ARBA" id="ARBA00023015"/>
    </source>
</evidence>
<evidence type="ECO:0000256" key="2">
    <source>
        <dbReference type="ARBA" id="ARBA00023125"/>
    </source>
</evidence>
<evidence type="ECO:0000313" key="5">
    <source>
        <dbReference type="EMBL" id="EKF41552.1"/>
    </source>
</evidence>
<dbReference type="InterPro" id="IPR000792">
    <property type="entry name" value="Tscrpt_reg_LuxR_C"/>
</dbReference>
<organism evidence="5 6">
    <name type="scientific">Nitratireductor indicus C115</name>
    <dbReference type="NCBI Taxonomy" id="1231190"/>
    <lineage>
        <taxon>Bacteria</taxon>
        <taxon>Pseudomonadati</taxon>
        <taxon>Pseudomonadota</taxon>
        <taxon>Alphaproteobacteria</taxon>
        <taxon>Hyphomicrobiales</taxon>
        <taxon>Phyllobacteriaceae</taxon>
        <taxon>Nitratireductor</taxon>
    </lineage>
</organism>